<evidence type="ECO:0000313" key="3">
    <source>
        <dbReference type="Proteomes" id="UP000222542"/>
    </source>
</evidence>
<comment type="caution">
    <text evidence="2">The sequence shown here is derived from an EMBL/GenBank/DDBJ whole genome shotgun (WGS) entry which is preliminary data.</text>
</comment>
<dbReference type="Proteomes" id="UP000222542">
    <property type="component" value="Unassembled WGS sequence"/>
</dbReference>
<sequence>MVSTSNTSKPLSAVHVTQKLDHYGSKQGMQQLLRRPASVRGDATFARNEHVRFDARFLNELEYCNQGLKSFHGQPVTVAPTVESRNTIAAATDHSSMTNVDPYDETTTSLVNRYLSLSRTIITPRELALTGKGSFASASSYASDIRLPAENVRYYPPMLAPRALYGHGHLHQHPGDERGRSSSSVLPRYPFSGPPASRR</sequence>
<reference evidence="2 3" key="1">
    <citation type="journal article" date="2014" name="Nat. Genet.">
        <title>Genome sequence of the hot pepper provides insights into the evolution of pungency in Capsicum species.</title>
        <authorList>
            <person name="Kim S."/>
            <person name="Park M."/>
            <person name="Yeom S.I."/>
            <person name="Kim Y.M."/>
            <person name="Lee J.M."/>
            <person name="Lee H.A."/>
            <person name="Seo E."/>
            <person name="Choi J."/>
            <person name="Cheong K."/>
            <person name="Kim K.T."/>
            <person name="Jung K."/>
            <person name="Lee G.W."/>
            <person name="Oh S.K."/>
            <person name="Bae C."/>
            <person name="Kim S.B."/>
            <person name="Lee H.Y."/>
            <person name="Kim S.Y."/>
            <person name="Kim M.S."/>
            <person name="Kang B.C."/>
            <person name="Jo Y.D."/>
            <person name="Yang H.B."/>
            <person name="Jeong H.J."/>
            <person name="Kang W.H."/>
            <person name="Kwon J.K."/>
            <person name="Shin C."/>
            <person name="Lim J.Y."/>
            <person name="Park J.H."/>
            <person name="Huh J.H."/>
            <person name="Kim J.S."/>
            <person name="Kim B.D."/>
            <person name="Cohen O."/>
            <person name="Paran I."/>
            <person name="Suh M.C."/>
            <person name="Lee S.B."/>
            <person name="Kim Y.K."/>
            <person name="Shin Y."/>
            <person name="Noh S.J."/>
            <person name="Park J."/>
            <person name="Seo Y.S."/>
            <person name="Kwon S.Y."/>
            <person name="Kim H.A."/>
            <person name="Park J.M."/>
            <person name="Kim H.J."/>
            <person name="Choi S.B."/>
            <person name="Bosland P.W."/>
            <person name="Reeves G."/>
            <person name="Jo S.H."/>
            <person name="Lee B.W."/>
            <person name="Cho H.T."/>
            <person name="Choi H.S."/>
            <person name="Lee M.S."/>
            <person name="Yu Y."/>
            <person name="Do Choi Y."/>
            <person name="Park B.S."/>
            <person name="van Deynze A."/>
            <person name="Ashrafi H."/>
            <person name="Hill T."/>
            <person name="Kim W.T."/>
            <person name="Pai H.S."/>
            <person name="Ahn H.K."/>
            <person name="Yeam I."/>
            <person name="Giovannoni J.J."/>
            <person name="Rose J.K."/>
            <person name="Sorensen I."/>
            <person name="Lee S.J."/>
            <person name="Kim R.W."/>
            <person name="Choi I.Y."/>
            <person name="Choi B.S."/>
            <person name="Lim J.S."/>
            <person name="Lee Y.H."/>
            <person name="Choi D."/>
        </authorList>
    </citation>
    <scope>NUCLEOTIDE SEQUENCE [LARGE SCALE GENOMIC DNA]</scope>
    <source>
        <strain evidence="3">cv. CM334</strain>
    </source>
</reference>
<dbReference type="AlphaFoldDB" id="A0A2G2Y1N6"/>
<protein>
    <submittedName>
        <fullName evidence="2">Uncharacterized protein</fullName>
    </submittedName>
</protein>
<feature type="region of interest" description="Disordered" evidence="1">
    <location>
        <begin position="166"/>
        <end position="199"/>
    </location>
</feature>
<reference evidence="2 3" key="2">
    <citation type="journal article" date="2017" name="Genome Biol.">
        <title>New reference genome sequences of hot pepper reveal the massive evolution of plant disease-resistance genes by retroduplication.</title>
        <authorList>
            <person name="Kim S."/>
            <person name="Park J."/>
            <person name="Yeom S.I."/>
            <person name="Kim Y.M."/>
            <person name="Seo E."/>
            <person name="Kim K.T."/>
            <person name="Kim M.S."/>
            <person name="Lee J.M."/>
            <person name="Cheong K."/>
            <person name="Shin H.S."/>
            <person name="Kim S.B."/>
            <person name="Han K."/>
            <person name="Lee J."/>
            <person name="Park M."/>
            <person name="Lee H.A."/>
            <person name="Lee H.Y."/>
            <person name="Lee Y."/>
            <person name="Oh S."/>
            <person name="Lee J.H."/>
            <person name="Choi E."/>
            <person name="Choi E."/>
            <person name="Lee S.E."/>
            <person name="Jeon J."/>
            <person name="Kim H."/>
            <person name="Choi G."/>
            <person name="Song H."/>
            <person name="Lee J."/>
            <person name="Lee S.C."/>
            <person name="Kwon J.K."/>
            <person name="Lee H.Y."/>
            <person name="Koo N."/>
            <person name="Hong Y."/>
            <person name="Kim R.W."/>
            <person name="Kang W.H."/>
            <person name="Huh J.H."/>
            <person name="Kang B.C."/>
            <person name="Yang T.J."/>
            <person name="Lee Y.H."/>
            <person name="Bennetzen J.L."/>
            <person name="Choi D."/>
        </authorList>
    </citation>
    <scope>NUCLEOTIDE SEQUENCE [LARGE SCALE GENOMIC DNA]</scope>
    <source>
        <strain evidence="3">cv. CM334</strain>
    </source>
</reference>
<organism evidence="2 3">
    <name type="scientific">Capsicum annuum</name>
    <name type="common">Capsicum pepper</name>
    <dbReference type="NCBI Taxonomy" id="4072"/>
    <lineage>
        <taxon>Eukaryota</taxon>
        <taxon>Viridiplantae</taxon>
        <taxon>Streptophyta</taxon>
        <taxon>Embryophyta</taxon>
        <taxon>Tracheophyta</taxon>
        <taxon>Spermatophyta</taxon>
        <taxon>Magnoliopsida</taxon>
        <taxon>eudicotyledons</taxon>
        <taxon>Gunneridae</taxon>
        <taxon>Pentapetalae</taxon>
        <taxon>asterids</taxon>
        <taxon>lamiids</taxon>
        <taxon>Solanales</taxon>
        <taxon>Solanaceae</taxon>
        <taxon>Solanoideae</taxon>
        <taxon>Capsiceae</taxon>
        <taxon>Capsicum</taxon>
    </lineage>
</organism>
<dbReference type="Gramene" id="PHT63663">
    <property type="protein sequence ID" value="PHT63663"/>
    <property type="gene ID" value="T459_32485"/>
</dbReference>
<name>A0A2G2Y1N6_CAPAN</name>
<evidence type="ECO:0000313" key="2">
    <source>
        <dbReference type="EMBL" id="PHT63663.1"/>
    </source>
</evidence>
<gene>
    <name evidence="2" type="ORF">T459_32485</name>
</gene>
<keyword evidence="3" id="KW-1185">Reference proteome</keyword>
<evidence type="ECO:0000256" key="1">
    <source>
        <dbReference type="SAM" id="MobiDB-lite"/>
    </source>
</evidence>
<accession>A0A2G2Y1N6</accession>
<proteinExistence type="predicted"/>
<dbReference type="EMBL" id="AYRZ02000026">
    <property type="protein sequence ID" value="PHT63663.1"/>
    <property type="molecule type" value="Genomic_DNA"/>
</dbReference>